<proteinExistence type="predicted"/>
<dbReference type="InterPro" id="IPR013783">
    <property type="entry name" value="Ig-like_fold"/>
</dbReference>
<gene>
    <name evidence="2" type="ORF">OKA104_LOCUS49341</name>
</gene>
<sequence length="162" mass="18687">MFQVYACHDISTQVLSDACSHTGITITVRTKAGDPSRDIVRNVKLITPVDNSNHLTRNTKSFNYYISWSKPLQPNGLIYFYMVYIGQDSNNGPKEERCVGHDTHSVNVTLLPRTTYRLRIITYTIARLDNEYKDKQVINDEQYSLNTTNLFFQLIFTTKDLP</sequence>
<name>A0A820LQQ9_9BILA</name>
<protein>
    <recommendedName>
        <fullName evidence="1">Fibronectin type-III domain-containing protein</fullName>
    </recommendedName>
</protein>
<dbReference type="PROSITE" id="PS50853">
    <property type="entry name" value="FN3"/>
    <property type="match status" value="1"/>
</dbReference>
<dbReference type="InterPro" id="IPR003961">
    <property type="entry name" value="FN3_dom"/>
</dbReference>
<feature type="domain" description="Fibronectin type-III" evidence="1">
    <location>
        <begin position="48"/>
        <end position="143"/>
    </location>
</feature>
<dbReference type="Gene3D" id="2.60.40.10">
    <property type="entry name" value="Immunoglobulins"/>
    <property type="match status" value="1"/>
</dbReference>
<comment type="caution">
    <text evidence="2">The sequence shown here is derived from an EMBL/GenBank/DDBJ whole genome shotgun (WGS) entry which is preliminary data.</text>
</comment>
<accession>A0A820LQQ9</accession>
<dbReference type="InterPro" id="IPR036116">
    <property type="entry name" value="FN3_sf"/>
</dbReference>
<evidence type="ECO:0000313" key="2">
    <source>
        <dbReference type="EMBL" id="CAF4361317.1"/>
    </source>
</evidence>
<organism evidence="2 3">
    <name type="scientific">Adineta steineri</name>
    <dbReference type="NCBI Taxonomy" id="433720"/>
    <lineage>
        <taxon>Eukaryota</taxon>
        <taxon>Metazoa</taxon>
        <taxon>Spiralia</taxon>
        <taxon>Gnathifera</taxon>
        <taxon>Rotifera</taxon>
        <taxon>Eurotatoria</taxon>
        <taxon>Bdelloidea</taxon>
        <taxon>Adinetida</taxon>
        <taxon>Adinetidae</taxon>
        <taxon>Adineta</taxon>
    </lineage>
</organism>
<evidence type="ECO:0000313" key="3">
    <source>
        <dbReference type="Proteomes" id="UP000663881"/>
    </source>
</evidence>
<dbReference type="SUPFAM" id="SSF49265">
    <property type="entry name" value="Fibronectin type III"/>
    <property type="match status" value="1"/>
</dbReference>
<dbReference type="Proteomes" id="UP000663881">
    <property type="component" value="Unassembled WGS sequence"/>
</dbReference>
<dbReference type="CDD" id="cd00063">
    <property type="entry name" value="FN3"/>
    <property type="match status" value="1"/>
</dbReference>
<dbReference type="AlphaFoldDB" id="A0A820LQQ9"/>
<dbReference type="EMBL" id="CAJOAY010022866">
    <property type="protein sequence ID" value="CAF4361317.1"/>
    <property type="molecule type" value="Genomic_DNA"/>
</dbReference>
<feature type="non-terminal residue" evidence="2">
    <location>
        <position position="1"/>
    </location>
</feature>
<evidence type="ECO:0000259" key="1">
    <source>
        <dbReference type="PROSITE" id="PS50853"/>
    </source>
</evidence>
<reference evidence="2" key="1">
    <citation type="submission" date="2021-02" db="EMBL/GenBank/DDBJ databases">
        <authorList>
            <person name="Nowell W R."/>
        </authorList>
    </citation>
    <scope>NUCLEOTIDE SEQUENCE</scope>
</reference>